<accession>A0A229FXN1</accession>
<keyword evidence="4" id="KW-1185">Reference proteome</keyword>
<evidence type="ECO:0000256" key="2">
    <source>
        <dbReference type="ARBA" id="ARBA00022801"/>
    </source>
</evidence>
<dbReference type="OrthoDB" id="21822at2"/>
<dbReference type="PANTHER" id="PTHR31793">
    <property type="entry name" value="4-HYDROXYBENZOYL-COA THIOESTERASE FAMILY MEMBER"/>
    <property type="match status" value="1"/>
</dbReference>
<evidence type="ECO:0000256" key="1">
    <source>
        <dbReference type="ARBA" id="ARBA00005953"/>
    </source>
</evidence>
<dbReference type="InterPro" id="IPR050563">
    <property type="entry name" value="4-hydroxybenzoyl-CoA_TE"/>
</dbReference>
<dbReference type="InterPro" id="IPR029069">
    <property type="entry name" value="HotDog_dom_sf"/>
</dbReference>
<dbReference type="CDD" id="cd00586">
    <property type="entry name" value="4HBT"/>
    <property type="match status" value="1"/>
</dbReference>
<reference evidence="3 4" key="1">
    <citation type="submission" date="2017-06" db="EMBL/GenBank/DDBJ databases">
        <title>Reclassification of a Polynucleobacter cosmopolitanus strain isolated from tropical Lake Victoria as Polynucleobacter victoriensis comb. nov.</title>
        <authorList>
            <person name="Hahn M.W."/>
        </authorList>
    </citation>
    <scope>NUCLEOTIDE SEQUENCE [LARGE SCALE GENOMIC DNA]</scope>
    <source>
        <strain evidence="3 4">MWH-MoIso2</strain>
    </source>
</reference>
<dbReference type="GO" id="GO:0047617">
    <property type="term" value="F:fatty acyl-CoA hydrolase activity"/>
    <property type="evidence" value="ECO:0007669"/>
    <property type="project" value="TreeGrafter"/>
</dbReference>
<dbReference type="PIRSF" id="PIRSF003230">
    <property type="entry name" value="YbgC"/>
    <property type="match status" value="1"/>
</dbReference>
<gene>
    <name evidence="3" type="ORF">AOC33_03740</name>
</gene>
<dbReference type="PANTHER" id="PTHR31793:SF37">
    <property type="entry name" value="ACYL-COA THIOESTER HYDROLASE YBGC"/>
    <property type="match status" value="1"/>
</dbReference>
<dbReference type="Gene3D" id="3.10.129.10">
    <property type="entry name" value="Hotdog Thioesterase"/>
    <property type="match status" value="1"/>
</dbReference>
<dbReference type="SUPFAM" id="SSF54637">
    <property type="entry name" value="Thioesterase/thiol ester dehydrase-isomerase"/>
    <property type="match status" value="1"/>
</dbReference>
<name>A0A229FXN1_9BURK</name>
<comment type="similarity">
    <text evidence="1">Belongs to the 4-hydroxybenzoyl-CoA thioesterase family.</text>
</comment>
<evidence type="ECO:0000313" key="3">
    <source>
        <dbReference type="EMBL" id="OXL16199.1"/>
    </source>
</evidence>
<dbReference type="Proteomes" id="UP000215188">
    <property type="component" value="Unassembled WGS sequence"/>
</dbReference>
<dbReference type="Pfam" id="PF13279">
    <property type="entry name" value="4HBT_2"/>
    <property type="match status" value="1"/>
</dbReference>
<keyword evidence="2" id="KW-0378">Hydrolase</keyword>
<protein>
    <submittedName>
        <fullName evidence="3">Uncharacterized protein</fullName>
    </submittedName>
</protein>
<dbReference type="AlphaFoldDB" id="A0A229FXN1"/>
<evidence type="ECO:0000313" key="4">
    <source>
        <dbReference type="Proteomes" id="UP000215188"/>
    </source>
</evidence>
<proteinExistence type="inferred from homology"/>
<comment type="caution">
    <text evidence="3">The sequence shown here is derived from an EMBL/GenBank/DDBJ whole genome shotgun (WGS) entry which is preliminary data.</text>
</comment>
<dbReference type="InterPro" id="IPR006684">
    <property type="entry name" value="YbgC/YbaW"/>
</dbReference>
<sequence length="137" mass="15557">MQLLKLNTWHEFLYTVSMRDTDATGLVFHPKYLEILTAAREDLAERLGMDLQSLNNRYGAMLVVHTMDVNFIGPARLRSELMVKTAILKIKNAKITISHEVFSVGDGNRLILRALMTYAYVDANTLLPMSIPLEFIS</sequence>
<organism evidence="3 4">
    <name type="scientific">Polynucleobacter cosmopolitanus</name>
    <dbReference type="NCBI Taxonomy" id="351345"/>
    <lineage>
        <taxon>Bacteria</taxon>
        <taxon>Pseudomonadati</taxon>
        <taxon>Pseudomonadota</taxon>
        <taxon>Betaproteobacteria</taxon>
        <taxon>Burkholderiales</taxon>
        <taxon>Burkholderiaceae</taxon>
        <taxon>Polynucleobacter</taxon>
    </lineage>
</organism>
<dbReference type="EMBL" id="NJGG01000001">
    <property type="protein sequence ID" value="OXL16199.1"/>
    <property type="molecule type" value="Genomic_DNA"/>
</dbReference>
<dbReference type="RefSeq" id="WP_089515227.1">
    <property type="nucleotide sequence ID" value="NZ_NJGG01000001.1"/>
</dbReference>